<comment type="similarity">
    <text evidence="1">Belongs to the universal stress protein A family.</text>
</comment>
<dbReference type="PANTHER" id="PTHR46268:SF6">
    <property type="entry name" value="UNIVERSAL STRESS PROTEIN UP12"/>
    <property type="match status" value="1"/>
</dbReference>
<dbReference type="SUPFAM" id="SSF52402">
    <property type="entry name" value="Adenine nucleotide alpha hydrolases-like"/>
    <property type="match status" value="2"/>
</dbReference>
<reference evidence="4 5" key="1">
    <citation type="submission" date="2024-10" db="EMBL/GenBank/DDBJ databases">
        <title>The Natural Products Discovery Center: Release of the First 8490 Sequenced Strains for Exploring Actinobacteria Biosynthetic Diversity.</title>
        <authorList>
            <person name="Kalkreuter E."/>
            <person name="Kautsar S.A."/>
            <person name="Yang D."/>
            <person name="Bader C.D."/>
            <person name="Teijaro C.N."/>
            <person name="Fluegel L."/>
            <person name="Davis C.M."/>
            <person name="Simpson J.R."/>
            <person name="Lauterbach L."/>
            <person name="Steele A.D."/>
            <person name="Gui C."/>
            <person name="Meng S."/>
            <person name="Li G."/>
            <person name="Viehrig K."/>
            <person name="Ye F."/>
            <person name="Su P."/>
            <person name="Kiefer A.F."/>
            <person name="Nichols A."/>
            <person name="Cepeda A.J."/>
            <person name="Yan W."/>
            <person name="Fan B."/>
            <person name="Jiang Y."/>
            <person name="Adhikari A."/>
            <person name="Zheng C.-J."/>
            <person name="Schuster L."/>
            <person name="Cowan T.M."/>
            <person name="Smanski M.J."/>
            <person name="Chevrette M.G."/>
            <person name="De Carvalho L.P.S."/>
            <person name="Shen B."/>
        </authorList>
    </citation>
    <scope>NUCLEOTIDE SEQUENCE [LARGE SCALE GENOMIC DNA]</scope>
    <source>
        <strain evidence="4 5">NPDC012540</strain>
    </source>
</reference>
<evidence type="ECO:0000256" key="1">
    <source>
        <dbReference type="ARBA" id="ARBA00008791"/>
    </source>
</evidence>
<sequence>MSRVVTAGIDGSQEGLVAAEWAAGEARLRSCLLRLVYVWKDTASPAGIYAPDPDIERRAAEALLNEAAEHLRPAHPDLRIETQQKSGSPAEELSGEGARSELLVLGSRGFGGIRGFVAGSVSLAVLARMRSPLVLVRNRSGREAAQTSDRGDVVLGLDLPRASTDALAFAFAAADRYRCGMRIVHSWSLPPVYGMGATDVVPTLMRETANQRREEMTVALAPWTEAYPHVPVTRDCRQGHPAQDLVEASGEAGLVVVGLRHRDAPLGSHVGPVVHSVLHHTAAPVAVVPHD</sequence>
<dbReference type="Pfam" id="PF00582">
    <property type="entry name" value="Usp"/>
    <property type="match status" value="2"/>
</dbReference>
<dbReference type="Proteomes" id="UP001602322">
    <property type="component" value="Unassembled WGS sequence"/>
</dbReference>
<proteinExistence type="inferred from homology"/>
<accession>A0ABW6XGH0</accession>
<protein>
    <submittedName>
        <fullName evidence="4">Universal stress protein</fullName>
    </submittedName>
</protein>
<name>A0ABW6XGH0_9ACTN</name>
<dbReference type="PANTHER" id="PTHR46268">
    <property type="entry name" value="STRESS RESPONSE PROTEIN NHAX"/>
    <property type="match status" value="1"/>
</dbReference>
<evidence type="ECO:0000259" key="3">
    <source>
        <dbReference type="Pfam" id="PF00582"/>
    </source>
</evidence>
<dbReference type="InterPro" id="IPR014729">
    <property type="entry name" value="Rossmann-like_a/b/a_fold"/>
</dbReference>
<dbReference type="EMBL" id="JBIBEG010000019">
    <property type="protein sequence ID" value="MFF5900857.1"/>
    <property type="molecule type" value="Genomic_DNA"/>
</dbReference>
<organism evidence="4 5">
    <name type="scientific">Streptomyces argenteolus</name>
    <dbReference type="NCBI Taxonomy" id="67274"/>
    <lineage>
        <taxon>Bacteria</taxon>
        <taxon>Bacillati</taxon>
        <taxon>Actinomycetota</taxon>
        <taxon>Actinomycetes</taxon>
        <taxon>Kitasatosporales</taxon>
        <taxon>Streptomycetaceae</taxon>
        <taxon>Streptomyces</taxon>
    </lineage>
</organism>
<feature type="region of interest" description="Disordered" evidence="2">
    <location>
        <begin position="74"/>
        <end position="94"/>
    </location>
</feature>
<gene>
    <name evidence="4" type="ORF">ACFY8O_33715</name>
</gene>
<evidence type="ECO:0000313" key="4">
    <source>
        <dbReference type="EMBL" id="MFF5900857.1"/>
    </source>
</evidence>
<dbReference type="InterPro" id="IPR006015">
    <property type="entry name" value="Universal_stress_UspA"/>
</dbReference>
<feature type="domain" description="UspA" evidence="3">
    <location>
        <begin position="1"/>
        <end position="137"/>
    </location>
</feature>
<dbReference type="InterPro" id="IPR006016">
    <property type="entry name" value="UspA"/>
</dbReference>
<comment type="caution">
    <text evidence="4">The sequence shown here is derived from an EMBL/GenBank/DDBJ whole genome shotgun (WGS) entry which is preliminary data.</text>
</comment>
<keyword evidence="5" id="KW-1185">Reference proteome</keyword>
<dbReference type="Gene3D" id="3.40.50.620">
    <property type="entry name" value="HUPs"/>
    <property type="match status" value="2"/>
</dbReference>
<dbReference type="PRINTS" id="PR01438">
    <property type="entry name" value="UNVRSLSTRESS"/>
</dbReference>
<evidence type="ECO:0000256" key="2">
    <source>
        <dbReference type="SAM" id="MobiDB-lite"/>
    </source>
</evidence>
<feature type="domain" description="UspA" evidence="3">
    <location>
        <begin position="153"/>
        <end position="289"/>
    </location>
</feature>
<dbReference type="RefSeq" id="WP_387909117.1">
    <property type="nucleotide sequence ID" value="NZ_JBIBEG010000019.1"/>
</dbReference>
<evidence type="ECO:0000313" key="5">
    <source>
        <dbReference type="Proteomes" id="UP001602322"/>
    </source>
</evidence>